<gene>
    <name evidence="15" type="primary">LOC100649494</name>
</gene>
<organism evidence="14 15">
    <name type="scientific">Bombus terrestris</name>
    <name type="common">Buff-tailed bumblebee</name>
    <name type="synonym">Apis terrestris</name>
    <dbReference type="NCBI Taxonomy" id="30195"/>
    <lineage>
        <taxon>Eukaryota</taxon>
        <taxon>Metazoa</taxon>
        <taxon>Ecdysozoa</taxon>
        <taxon>Arthropoda</taxon>
        <taxon>Hexapoda</taxon>
        <taxon>Insecta</taxon>
        <taxon>Pterygota</taxon>
        <taxon>Neoptera</taxon>
        <taxon>Endopterygota</taxon>
        <taxon>Hymenoptera</taxon>
        <taxon>Apocrita</taxon>
        <taxon>Aculeata</taxon>
        <taxon>Apoidea</taxon>
        <taxon>Anthophila</taxon>
        <taxon>Apidae</taxon>
        <taxon>Bombus</taxon>
        <taxon>Bombus</taxon>
    </lineage>
</organism>
<feature type="binding site" evidence="9">
    <location>
        <position position="412"/>
    </location>
    <ligand>
        <name>ATP</name>
        <dbReference type="ChEBI" id="CHEBI:30616"/>
    </ligand>
</feature>
<dbReference type="EC" id="2.7.10.2" evidence="10"/>
<dbReference type="Pfam" id="PF00017">
    <property type="entry name" value="SH2"/>
    <property type="match status" value="1"/>
</dbReference>
<dbReference type="InterPro" id="IPR011009">
    <property type="entry name" value="Kinase-like_dom_sf"/>
</dbReference>
<evidence type="ECO:0000259" key="13">
    <source>
        <dbReference type="PROSITE" id="PS50011"/>
    </source>
</evidence>
<dbReference type="InterPro" id="IPR017441">
    <property type="entry name" value="Protein_kinase_ATP_BS"/>
</dbReference>
<dbReference type="PANTHER" id="PTHR24418">
    <property type="entry name" value="TYROSINE-PROTEIN KINASE"/>
    <property type="match status" value="1"/>
</dbReference>
<evidence type="ECO:0000256" key="10">
    <source>
        <dbReference type="RuleBase" id="RU362096"/>
    </source>
</evidence>
<dbReference type="SUPFAM" id="SSF56112">
    <property type="entry name" value="Protein kinase-like (PK-like)"/>
    <property type="match status" value="1"/>
</dbReference>
<dbReference type="FunFam" id="3.30.200.20:FF:000089">
    <property type="entry name" value="Tyrosine-protein kinase"/>
    <property type="match status" value="1"/>
</dbReference>
<keyword evidence="3 9" id="KW-0547">Nucleotide-binding</keyword>
<dbReference type="Gene3D" id="3.30.505.10">
    <property type="entry name" value="SH2 domain"/>
    <property type="match status" value="1"/>
</dbReference>
<dbReference type="InterPro" id="IPR036860">
    <property type="entry name" value="SH2_dom_sf"/>
</dbReference>
<dbReference type="InterPro" id="IPR001245">
    <property type="entry name" value="Ser-Thr/Tyr_kinase_cat_dom"/>
</dbReference>
<evidence type="ECO:0000256" key="2">
    <source>
        <dbReference type="ARBA" id="ARBA00022679"/>
    </source>
</evidence>
<dbReference type="PROSITE" id="PS00109">
    <property type="entry name" value="PROTEIN_KINASE_TYR"/>
    <property type="match status" value="1"/>
</dbReference>
<dbReference type="RefSeq" id="XP_048261374.1">
    <property type="nucleotide sequence ID" value="XM_048405417.1"/>
</dbReference>
<evidence type="ECO:0000256" key="6">
    <source>
        <dbReference type="ARBA" id="ARBA00023137"/>
    </source>
</evidence>
<dbReference type="Pfam" id="PF07714">
    <property type="entry name" value="PK_Tyr_Ser-Thr"/>
    <property type="match status" value="1"/>
</dbReference>
<keyword evidence="14" id="KW-1185">Reference proteome</keyword>
<dbReference type="InterPro" id="IPR000980">
    <property type="entry name" value="SH2"/>
</dbReference>
<dbReference type="AlphaFoldDB" id="A0A9C6VYM7"/>
<dbReference type="PRINTS" id="PR00109">
    <property type="entry name" value="TYRKINASE"/>
</dbReference>
<feature type="region of interest" description="Disordered" evidence="11">
    <location>
        <begin position="118"/>
        <end position="140"/>
    </location>
</feature>
<name>A0A9C6VYM7_BOMTE</name>
<feature type="compositionally biased region" description="Polar residues" evidence="11">
    <location>
        <begin position="118"/>
        <end position="138"/>
    </location>
</feature>
<dbReference type="GO" id="GO:0005524">
    <property type="term" value="F:ATP binding"/>
    <property type="evidence" value="ECO:0007669"/>
    <property type="project" value="UniProtKB-UniRule"/>
</dbReference>
<evidence type="ECO:0000256" key="3">
    <source>
        <dbReference type="ARBA" id="ARBA00022741"/>
    </source>
</evidence>
<feature type="domain" description="SH2" evidence="12">
    <location>
        <begin position="280"/>
        <end position="371"/>
    </location>
</feature>
<evidence type="ECO:0000256" key="11">
    <source>
        <dbReference type="SAM" id="MobiDB-lite"/>
    </source>
</evidence>
<keyword evidence="2 10" id="KW-0808">Transferase</keyword>
<comment type="similarity">
    <text evidence="10">Belongs to the protein kinase superfamily. Tyr protein kinase family.</text>
</comment>
<dbReference type="PROSITE" id="PS00107">
    <property type="entry name" value="PROTEIN_KINASE_ATP"/>
    <property type="match status" value="1"/>
</dbReference>
<sequence length="642" mass="73872">MIIPSTTSIVPQILRPCFLHDRKTILQDIVKYSDFTTDKFQEIHRRMQKAVDSVKPVEEYRDFIGKHRTRPASPIRFIFDENLVDDTSGKLLPNKLTVDNLTIDWLRNRLTELETSLKATQQSRQNPPYPSENNSDSKISILDYSREREELRLRCQEKRLQRQVDVIRAALNELGCEELPLGYDLSMESSFADSPSISKKNTVADIGLFTLRRNQRFMTIFRSPFKSLPIINDTKDGTIRSSSEGPTSKADNTLPVTFRGISHLTSQKGNGSGDLMEEEWFHGVLPREEVVRLLVTEGDFLVRETTRNDECQIVLSVCWDGHKHFIVQTTPEGHYRFEGPTFPSIQELIRHQWLSGLPVTSRSGAILKTPILRERWELNNDDVILLEKIGRGNFGDVYKAQLKTCKTEVAVKTCKVTLPDEQKRKFLQEGRILKQYDHPNIVKLIGICVQKQPIMIVMELVPGGSLLTYLRKNANTITQQEQLRMCKDAAAGMRYLESKYCIHRDLAARNCLVGYESIVKISDFGMSREEEEYIVSDGMKQIPIKWTAPEALNFGKYTSLCDVWSYGILMWEIFSKGGNPYSGMSNSQAREKIDAGYRMPAPENTPDEIYRLMLRCWEYEPEKRPHFDQIYTVVETLSQAYL</sequence>
<dbReference type="PROSITE" id="PS50001">
    <property type="entry name" value="SH2"/>
    <property type="match status" value="1"/>
</dbReference>
<keyword evidence="6 10" id="KW-0829">Tyrosine-protein kinase</keyword>
<reference evidence="15" key="1">
    <citation type="submission" date="2025-08" db="UniProtKB">
        <authorList>
            <consortium name="RefSeq"/>
        </authorList>
    </citation>
    <scope>IDENTIFICATION</scope>
</reference>
<accession>A0A9C6VYM7</accession>
<dbReference type="SUPFAM" id="SSF55550">
    <property type="entry name" value="SH2 domain"/>
    <property type="match status" value="1"/>
</dbReference>
<keyword evidence="1" id="KW-0597">Phosphoprotein</keyword>
<protein>
    <recommendedName>
        <fullName evidence="10">Tyrosine-protein kinase</fullName>
        <ecNumber evidence="10">2.7.10.2</ecNumber>
    </recommendedName>
</protein>
<dbReference type="InterPro" id="IPR035849">
    <property type="entry name" value="Fes/Fps/Fer_SH2"/>
</dbReference>
<evidence type="ECO:0000256" key="5">
    <source>
        <dbReference type="ARBA" id="ARBA00022840"/>
    </source>
</evidence>
<dbReference type="GeneID" id="100649494"/>
<evidence type="ECO:0000256" key="9">
    <source>
        <dbReference type="PROSITE-ProRule" id="PRU10141"/>
    </source>
</evidence>
<evidence type="ECO:0000256" key="4">
    <source>
        <dbReference type="ARBA" id="ARBA00022777"/>
    </source>
</evidence>
<dbReference type="Gene3D" id="3.30.200.20">
    <property type="entry name" value="Phosphorylase Kinase, domain 1"/>
    <property type="match status" value="1"/>
</dbReference>
<dbReference type="CTD" id="2241"/>
<evidence type="ECO:0000313" key="15">
    <source>
        <dbReference type="RefSeq" id="XP_048261374.1"/>
    </source>
</evidence>
<evidence type="ECO:0000256" key="7">
    <source>
        <dbReference type="ARBA" id="ARBA00051245"/>
    </source>
</evidence>
<evidence type="ECO:0000256" key="8">
    <source>
        <dbReference type="PROSITE-ProRule" id="PRU00191"/>
    </source>
</evidence>
<dbReference type="InterPro" id="IPR008266">
    <property type="entry name" value="Tyr_kinase_AS"/>
</dbReference>
<dbReference type="CDD" id="cd10361">
    <property type="entry name" value="SH2_Fps_family"/>
    <property type="match status" value="1"/>
</dbReference>
<keyword evidence="8" id="KW-0727">SH2 domain</keyword>
<dbReference type="GO" id="GO:0004715">
    <property type="term" value="F:non-membrane spanning protein tyrosine kinase activity"/>
    <property type="evidence" value="ECO:0007669"/>
    <property type="project" value="UniProtKB-EC"/>
</dbReference>
<keyword evidence="5 9" id="KW-0067">ATP-binding</keyword>
<dbReference type="FunFam" id="1.10.510.10:FF:000212">
    <property type="entry name" value="Tyrosine-protein kinase"/>
    <property type="match status" value="1"/>
</dbReference>
<evidence type="ECO:0000259" key="12">
    <source>
        <dbReference type="PROSITE" id="PS50001"/>
    </source>
</evidence>
<dbReference type="Gene3D" id="1.10.510.10">
    <property type="entry name" value="Transferase(Phosphotransferase) domain 1"/>
    <property type="match status" value="1"/>
</dbReference>
<dbReference type="InterPro" id="IPR050198">
    <property type="entry name" value="Non-receptor_tyrosine_kinases"/>
</dbReference>
<dbReference type="SMART" id="SM00252">
    <property type="entry name" value="SH2"/>
    <property type="match status" value="1"/>
</dbReference>
<feature type="domain" description="Protein kinase" evidence="13">
    <location>
        <begin position="383"/>
        <end position="642"/>
    </location>
</feature>
<comment type="catalytic activity">
    <reaction evidence="7 10">
        <text>L-tyrosyl-[protein] + ATP = O-phospho-L-tyrosyl-[protein] + ADP + H(+)</text>
        <dbReference type="Rhea" id="RHEA:10596"/>
        <dbReference type="Rhea" id="RHEA-COMP:10136"/>
        <dbReference type="Rhea" id="RHEA-COMP:20101"/>
        <dbReference type="ChEBI" id="CHEBI:15378"/>
        <dbReference type="ChEBI" id="CHEBI:30616"/>
        <dbReference type="ChEBI" id="CHEBI:46858"/>
        <dbReference type="ChEBI" id="CHEBI:61978"/>
        <dbReference type="ChEBI" id="CHEBI:456216"/>
        <dbReference type="EC" id="2.7.10.2"/>
    </reaction>
</comment>
<dbReference type="FunFam" id="3.30.505.10:FF:000051">
    <property type="entry name" value="Tyrosine-protein kinase"/>
    <property type="match status" value="1"/>
</dbReference>
<dbReference type="CDD" id="cd05041">
    <property type="entry name" value="PTKc_Fes_like"/>
    <property type="match status" value="1"/>
</dbReference>
<dbReference type="GO" id="GO:0002009">
    <property type="term" value="P:morphogenesis of an epithelium"/>
    <property type="evidence" value="ECO:0007669"/>
    <property type="project" value="UniProtKB-ARBA"/>
</dbReference>
<evidence type="ECO:0000313" key="14">
    <source>
        <dbReference type="Proteomes" id="UP000835206"/>
    </source>
</evidence>
<proteinExistence type="inferred from homology"/>
<dbReference type="Proteomes" id="UP000835206">
    <property type="component" value="Chromosome 4"/>
</dbReference>
<dbReference type="InterPro" id="IPR020635">
    <property type="entry name" value="Tyr_kinase_cat_dom"/>
</dbReference>
<dbReference type="SMART" id="SM00219">
    <property type="entry name" value="TyrKc"/>
    <property type="match status" value="1"/>
</dbReference>
<dbReference type="InterPro" id="IPR000719">
    <property type="entry name" value="Prot_kinase_dom"/>
</dbReference>
<dbReference type="PROSITE" id="PS50011">
    <property type="entry name" value="PROTEIN_KINASE_DOM"/>
    <property type="match status" value="1"/>
</dbReference>
<evidence type="ECO:0000256" key="1">
    <source>
        <dbReference type="ARBA" id="ARBA00022553"/>
    </source>
</evidence>
<keyword evidence="4 10" id="KW-0418">Kinase</keyword>